<gene>
    <name evidence="1" type="ORF">NB640_04670</name>
</gene>
<keyword evidence="2" id="KW-1185">Reference proteome</keyword>
<dbReference type="KEGG" id="ovb:NB640_04670"/>
<accession>A0A9E9P455</accession>
<organism evidence="1 2">
    <name type="scientific">Oxalobacter vibrioformis</name>
    <dbReference type="NCBI Taxonomy" id="933080"/>
    <lineage>
        <taxon>Bacteria</taxon>
        <taxon>Pseudomonadati</taxon>
        <taxon>Pseudomonadota</taxon>
        <taxon>Betaproteobacteria</taxon>
        <taxon>Burkholderiales</taxon>
        <taxon>Oxalobacteraceae</taxon>
        <taxon>Oxalobacter</taxon>
    </lineage>
</organism>
<dbReference type="EMBL" id="CP098242">
    <property type="protein sequence ID" value="WAW10935.1"/>
    <property type="molecule type" value="Genomic_DNA"/>
</dbReference>
<dbReference type="RefSeq" id="WP_269310010.1">
    <property type="nucleotide sequence ID" value="NZ_CP098242.1"/>
</dbReference>
<sequence>MILYVNNMYEVETVLDTYQDDNDRLHNNLLKLDHILCYLGDEVTPPPGTFFILLPDSDIFIFKYRLDDYPVEWVSRQYTQLNTCDFRKLRQHKPIFLTGAGSRENRDEVKKFLYQHL</sequence>
<reference evidence="1" key="1">
    <citation type="journal article" date="2022" name="Front. Microbiol.">
        <title>New perspectives on an old grouping: The genomic and phenotypic variability of Oxalobacter formigenes and the implications for calcium oxalate stone prevention.</title>
        <authorList>
            <person name="Chmiel J.A."/>
            <person name="Carr C."/>
            <person name="Stuivenberg G.A."/>
            <person name="Venema R."/>
            <person name="Chanyi R.M."/>
            <person name="Al K.F."/>
            <person name="Giguere D."/>
            <person name="Say H."/>
            <person name="Akouris P.P."/>
            <person name="Dominguez Romero S.A."/>
            <person name="Kwong A."/>
            <person name="Tai V."/>
            <person name="Koval S.F."/>
            <person name="Razvi H."/>
            <person name="Bjazevic J."/>
            <person name="Burton J.P."/>
        </authorList>
    </citation>
    <scope>NUCLEOTIDE SEQUENCE</scope>
    <source>
        <strain evidence="1">WoOx3</strain>
    </source>
</reference>
<dbReference type="Proteomes" id="UP001156215">
    <property type="component" value="Chromosome"/>
</dbReference>
<evidence type="ECO:0000313" key="2">
    <source>
        <dbReference type="Proteomes" id="UP001156215"/>
    </source>
</evidence>
<protein>
    <submittedName>
        <fullName evidence="1">Uncharacterized protein</fullName>
    </submittedName>
</protein>
<dbReference type="AlphaFoldDB" id="A0A9E9P455"/>
<proteinExistence type="predicted"/>
<name>A0A9E9P455_9BURK</name>
<evidence type="ECO:0000313" key="1">
    <source>
        <dbReference type="EMBL" id="WAW10935.1"/>
    </source>
</evidence>